<gene>
    <name evidence="2" type="ORF">JCM19237_2029</name>
</gene>
<reference evidence="2 3" key="1">
    <citation type="journal article" date="2014" name="Genome Announc.">
        <title>Draft Genome Sequences of Two Vibrionaceae Species, Vibrio ponticus C121 and Photobacterium aphoticum C119, Isolated as Coral Reef Microbiota.</title>
        <authorList>
            <person name="Al-saari N."/>
            <person name="Meirelles P.M."/>
            <person name="Mino S."/>
            <person name="Suda W."/>
            <person name="Oshima K."/>
            <person name="Hattori M."/>
            <person name="Ohkuma M."/>
            <person name="Thompson F.L."/>
            <person name="Gomez-Gil B."/>
            <person name="Sawabe T."/>
            <person name="Sawabe T."/>
        </authorList>
    </citation>
    <scope>NUCLEOTIDE SEQUENCE [LARGE SCALE GENOMIC DNA]</scope>
    <source>
        <strain evidence="2 3">JCM 19237</strain>
    </source>
</reference>
<dbReference type="PANTHER" id="PTHR41983:SF2">
    <property type="entry name" value="SHORT-CHAIN FATTY ACID TRANSPORTER-RELATED"/>
    <property type="match status" value="1"/>
</dbReference>
<dbReference type="GO" id="GO:0005886">
    <property type="term" value="C:plasma membrane"/>
    <property type="evidence" value="ECO:0007669"/>
    <property type="project" value="TreeGrafter"/>
</dbReference>
<dbReference type="eggNOG" id="COG2031">
    <property type="taxonomic scope" value="Bacteria"/>
</dbReference>
<dbReference type="EMBL" id="BBMN01000003">
    <property type="protein sequence ID" value="GAL03878.1"/>
    <property type="molecule type" value="Genomic_DNA"/>
</dbReference>
<keyword evidence="1" id="KW-0812">Transmembrane</keyword>
<name>A0A090QNQ0_9GAMM</name>
<dbReference type="Proteomes" id="UP000029227">
    <property type="component" value="Unassembled WGS sequence"/>
</dbReference>
<comment type="caution">
    <text evidence="2">The sequence shown here is derived from an EMBL/GenBank/DDBJ whole genome shotgun (WGS) entry which is preliminary data.</text>
</comment>
<proteinExistence type="predicted"/>
<dbReference type="Pfam" id="PF02667">
    <property type="entry name" value="SCFA_trans"/>
    <property type="match status" value="1"/>
</dbReference>
<evidence type="ECO:0000313" key="2">
    <source>
        <dbReference type="EMBL" id="GAL03878.1"/>
    </source>
</evidence>
<dbReference type="STRING" id="754436.JCM19237_2029"/>
<feature type="transmembrane region" description="Helical" evidence="1">
    <location>
        <begin position="27"/>
        <end position="44"/>
    </location>
</feature>
<evidence type="ECO:0000313" key="3">
    <source>
        <dbReference type="Proteomes" id="UP000029227"/>
    </source>
</evidence>
<dbReference type="PANTHER" id="PTHR41983">
    <property type="entry name" value="SHORT-CHAIN FATTY ACID TRANSPORTER-RELATED"/>
    <property type="match status" value="1"/>
</dbReference>
<evidence type="ECO:0000256" key="1">
    <source>
        <dbReference type="SAM" id="Phobius"/>
    </source>
</evidence>
<protein>
    <submittedName>
        <fullName evidence="2">Short chain fatty acids transporter</fullName>
    </submittedName>
</protein>
<dbReference type="InterPro" id="IPR006160">
    <property type="entry name" value="SCFA_transpt_AtoE"/>
</dbReference>
<keyword evidence="1" id="KW-1133">Transmembrane helix</keyword>
<sequence>MMVAAGPDGVSVAGAVSDWFVDISNELTFPVFTFLSAGIVNFFVPSGGGQWAVQAPIMMPAGLELGVPAAKTAMAIAWGDAWTNMIQPFWALPALSIAGLNAKDIMGYCIVTLLASGVIICAGFLFL</sequence>
<keyword evidence="1" id="KW-0472">Membrane</keyword>
<accession>A0A090QNQ0</accession>
<organism evidence="2 3">
    <name type="scientific">Photobacterium aphoticum</name>
    <dbReference type="NCBI Taxonomy" id="754436"/>
    <lineage>
        <taxon>Bacteria</taxon>
        <taxon>Pseudomonadati</taxon>
        <taxon>Pseudomonadota</taxon>
        <taxon>Gammaproteobacteria</taxon>
        <taxon>Vibrionales</taxon>
        <taxon>Vibrionaceae</taxon>
        <taxon>Photobacterium</taxon>
    </lineage>
</organism>
<feature type="transmembrane region" description="Helical" evidence="1">
    <location>
        <begin position="105"/>
        <end position="126"/>
    </location>
</feature>
<dbReference type="AlphaFoldDB" id="A0A090QNQ0"/>